<proteinExistence type="predicted"/>
<dbReference type="Gramene" id="OMO75625">
    <property type="protein sequence ID" value="OMO75625"/>
    <property type="gene ID" value="CCACVL1_16118"/>
</dbReference>
<dbReference type="PANTHER" id="PTHR47165:SF4">
    <property type="entry name" value="OS03G0429900 PROTEIN"/>
    <property type="match status" value="1"/>
</dbReference>
<keyword evidence="4" id="KW-1185">Reference proteome</keyword>
<dbReference type="Pfam" id="PF08646">
    <property type="entry name" value="Rep_fac-A_C"/>
    <property type="match status" value="1"/>
</dbReference>
<dbReference type="InterPro" id="IPR013955">
    <property type="entry name" value="Rep_factor-A_C"/>
</dbReference>
<evidence type="ECO:0000259" key="2">
    <source>
        <dbReference type="Pfam" id="PF08646"/>
    </source>
</evidence>
<evidence type="ECO:0000256" key="1">
    <source>
        <dbReference type="SAM" id="MobiDB-lite"/>
    </source>
</evidence>
<comment type="caution">
    <text evidence="3">The sequence shown here is derived from an EMBL/GenBank/DDBJ whole genome shotgun (WGS) entry which is preliminary data.</text>
</comment>
<protein>
    <submittedName>
        <fullName evidence="3">Nucleic acid-binding protein</fullName>
    </submittedName>
</protein>
<gene>
    <name evidence="3" type="ORF">CCACVL1_16118</name>
</gene>
<evidence type="ECO:0000313" key="3">
    <source>
        <dbReference type="EMBL" id="OMO75625.1"/>
    </source>
</evidence>
<reference evidence="3 4" key="1">
    <citation type="submission" date="2013-09" db="EMBL/GenBank/DDBJ databases">
        <title>Corchorus capsularis genome sequencing.</title>
        <authorList>
            <person name="Alam M."/>
            <person name="Haque M.S."/>
            <person name="Islam M.S."/>
            <person name="Emdad E.M."/>
            <person name="Islam M.M."/>
            <person name="Ahmed B."/>
            <person name="Halim A."/>
            <person name="Hossen Q.M.M."/>
            <person name="Hossain M.Z."/>
            <person name="Ahmed R."/>
            <person name="Khan M.M."/>
            <person name="Islam R."/>
            <person name="Rashid M.M."/>
            <person name="Khan S.A."/>
            <person name="Rahman M.S."/>
            <person name="Alam M."/>
        </authorList>
    </citation>
    <scope>NUCLEOTIDE SEQUENCE [LARGE SCALE GENOMIC DNA]</scope>
    <source>
        <strain evidence="4">cv. CVL-1</strain>
        <tissue evidence="3">Whole seedling</tissue>
    </source>
</reference>
<feature type="compositionally biased region" description="Polar residues" evidence="1">
    <location>
        <begin position="194"/>
        <end position="213"/>
    </location>
</feature>
<dbReference type="AlphaFoldDB" id="A0A1R3HZ40"/>
<sequence length="213" mass="23580">MKFRVRTVIKNIDTSVHWCYAACGVCKQALSDGFDGLFCPRHQIQTPENTLKMPLVVRDHTARMKVMIFGELAEKMTGIKAGNVPMLKNEEPIMKLPDQAFDILGNEYSMVVGLSQQAQEKEELNYKIFDFTFLQGTPPAGAENTRKAQSQATSKPGVQGDEPHLEEGVQQVDDSLGEGVEFLALRTPKKKTSTCDLGTSQLSQTSKTVTPEK</sequence>
<dbReference type="EMBL" id="AWWV01010996">
    <property type="protein sequence ID" value="OMO75625.1"/>
    <property type="molecule type" value="Genomic_DNA"/>
</dbReference>
<feature type="domain" description="Replication factor A C-terminal" evidence="2">
    <location>
        <begin position="3"/>
        <end position="92"/>
    </location>
</feature>
<accession>A0A1R3HZ40</accession>
<feature type="region of interest" description="Disordered" evidence="1">
    <location>
        <begin position="139"/>
        <end position="164"/>
    </location>
</feature>
<feature type="region of interest" description="Disordered" evidence="1">
    <location>
        <begin position="190"/>
        <end position="213"/>
    </location>
</feature>
<organism evidence="3 4">
    <name type="scientific">Corchorus capsularis</name>
    <name type="common">Jute</name>
    <dbReference type="NCBI Taxonomy" id="210143"/>
    <lineage>
        <taxon>Eukaryota</taxon>
        <taxon>Viridiplantae</taxon>
        <taxon>Streptophyta</taxon>
        <taxon>Embryophyta</taxon>
        <taxon>Tracheophyta</taxon>
        <taxon>Spermatophyta</taxon>
        <taxon>Magnoliopsida</taxon>
        <taxon>eudicotyledons</taxon>
        <taxon>Gunneridae</taxon>
        <taxon>Pentapetalae</taxon>
        <taxon>rosids</taxon>
        <taxon>malvids</taxon>
        <taxon>Malvales</taxon>
        <taxon>Malvaceae</taxon>
        <taxon>Grewioideae</taxon>
        <taxon>Apeibeae</taxon>
        <taxon>Corchorus</taxon>
    </lineage>
</organism>
<dbReference type="PANTHER" id="PTHR47165">
    <property type="entry name" value="OS03G0429900 PROTEIN"/>
    <property type="match status" value="1"/>
</dbReference>
<dbReference type="Proteomes" id="UP000188268">
    <property type="component" value="Unassembled WGS sequence"/>
</dbReference>
<feature type="compositionally biased region" description="Polar residues" evidence="1">
    <location>
        <begin position="147"/>
        <end position="156"/>
    </location>
</feature>
<name>A0A1R3HZ40_COCAP</name>
<dbReference type="Gene3D" id="2.40.50.140">
    <property type="entry name" value="Nucleic acid-binding proteins"/>
    <property type="match status" value="1"/>
</dbReference>
<dbReference type="SUPFAM" id="SSF50249">
    <property type="entry name" value="Nucleic acid-binding proteins"/>
    <property type="match status" value="1"/>
</dbReference>
<evidence type="ECO:0000313" key="4">
    <source>
        <dbReference type="Proteomes" id="UP000188268"/>
    </source>
</evidence>
<dbReference type="InterPro" id="IPR012340">
    <property type="entry name" value="NA-bd_OB-fold"/>
</dbReference>